<evidence type="ECO:0000313" key="1">
    <source>
        <dbReference type="EMBL" id="KAK8833936.1"/>
    </source>
</evidence>
<evidence type="ECO:0000313" key="3">
    <source>
        <dbReference type="Proteomes" id="UP001470230"/>
    </source>
</evidence>
<keyword evidence="3" id="KW-1185">Reference proteome</keyword>
<dbReference type="EMBL" id="JAPFFF010000020">
    <property type="protein sequence ID" value="KAK8857472.1"/>
    <property type="molecule type" value="Genomic_DNA"/>
</dbReference>
<sequence length="109" mass="12802">MIRYDLGQTFQNYRATLYINYTETKDNVESEKQIKVLIIYDKSKIPLKEFLFEPEYIYFGNTRQLVNEITFVVMMSGKPINLHSIFFQGVKPADNSGNKIFTRTPYATL</sequence>
<name>A0ABR2GJE0_9EUKA</name>
<dbReference type="Proteomes" id="UP001470230">
    <property type="component" value="Unassembled WGS sequence"/>
</dbReference>
<reference evidence="1 3" key="1">
    <citation type="submission" date="2024-04" db="EMBL/GenBank/DDBJ databases">
        <title>Tritrichomonas musculus Genome.</title>
        <authorList>
            <person name="Alves-Ferreira E."/>
            <person name="Grigg M."/>
            <person name="Lorenzi H."/>
            <person name="Galac M."/>
        </authorList>
    </citation>
    <scope>NUCLEOTIDE SEQUENCE [LARGE SCALE GENOMIC DNA]</scope>
    <source>
        <strain evidence="1 3">EAF2021</strain>
    </source>
</reference>
<accession>A0ABR2GJE0</accession>
<protein>
    <submittedName>
        <fullName evidence="1">Uncharacterized protein</fullName>
    </submittedName>
</protein>
<proteinExistence type="predicted"/>
<organism evidence="1 3">
    <name type="scientific">Tritrichomonas musculus</name>
    <dbReference type="NCBI Taxonomy" id="1915356"/>
    <lineage>
        <taxon>Eukaryota</taxon>
        <taxon>Metamonada</taxon>
        <taxon>Parabasalia</taxon>
        <taxon>Tritrichomonadida</taxon>
        <taxon>Tritrichomonadidae</taxon>
        <taxon>Tritrichomonas</taxon>
    </lineage>
</organism>
<gene>
    <name evidence="2" type="ORF">M9Y10_015877</name>
    <name evidence="1" type="ORF">M9Y10_037675</name>
</gene>
<evidence type="ECO:0000313" key="2">
    <source>
        <dbReference type="EMBL" id="KAK8857472.1"/>
    </source>
</evidence>
<comment type="caution">
    <text evidence="1">The sequence shown here is derived from an EMBL/GenBank/DDBJ whole genome shotgun (WGS) entry which is preliminary data.</text>
</comment>
<dbReference type="EMBL" id="JAPFFF010000572">
    <property type="protein sequence ID" value="KAK8833936.1"/>
    <property type="molecule type" value="Genomic_DNA"/>
</dbReference>